<dbReference type="InterPro" id="IPR003439">
    <property type="entry name" value="ABC_transporter-like_ATP-bd"/>
</dbReference>
<dbReference type="GO" id="GO:0005524">
    <property type="term" value="F:ATP binding"/>
    <property type="evidence" value="ECO:0007669"/>
    <property type="project" value="UniProtKB-KW"/>
</dbReference>
<comment type="subcellular location">
    <subcellularLocation>
        <location evidence="1">Cell membrane</location>
        <topology evidence="1">Multi-pass membrane protein</topology>
    </subcellularLocation>
</comment>
<feature type="domain" description="ABC transporter" evidence="8">
    <location>
        <begin position="340"/>
        <end position="578"/>
    </location>
</feature>
<dbReference type="InterPro" id="IPR003593">
    <property type="entry name" value="AAA+_ATPase"/>
</dbReference>
<feature type="transmembrane region" description="Helical" evidence="7">
    <location>
        <begin position="28"/>
        <end position="49"/>
    </location>
</feature>
<evidence type="ECO:0000313" key="9">
    <source>
        <dbReference type="EMBL" id="MDF0479991.1"/>
    </source>
</evidence>
<reference evidence="9" key="1">
    <citation type="submission" date="2022-10" db="EMBL/GenBank/DDBJ databases">
        <title>Vagococcus sp. isolated from poultry meat.</title>
        <authorList>
            <person name="Johansson P."/>
            <person name="Bjorkroth J."/>
        </authorList>
    </citation>
    <scope>NUCLEOTIDE SEQUENCE</scope>
    <source>
        <strain evidence="9">PNs007</strain>
    </source>
</reference>
<evidence type="ECO:0000256" key="5">
    <source>
        <dbReference type="ARBA" id="ARBA00022989"/>
    </source>
</evidence>
<evidence type="ECO:0000256" key="6">
    <source>
        <dbReference type="ARBA" id="ARBA00023136"/>
    </source>
</evidence>
<evidence type="ECO:0000256" key="1">
    <source>
        <dbReference type="ARBA" id="ARBA00004651"/>
    </source>
</evidence>
<evidence type="ECO:0000256" key="7">
    <source>
        <dbReference type="SAM" id="Phobius"/>
    </source>
</evidence>
<sequence>MNKLKQNPIMMLIFEVYSANNRYVYIKALMVILEGISPLFSLFLLRYLLNTLVNQTVTFSQIIVNIILFICCYSSVLLCRDLLKVRLQVELRLTIFVLKKNLGMNLATIPYVESERPEIQNLGRLANETDNFSIIFDSFGRILTELITILTLGLVILNEQPIIIFLLLVVISIRLAIDQKNQKIWEEWRQKFAPIMRKFDYFLMILREIKFGKELRINKMSETVENILSDLSKNYNQLTTGYNKILLKNNSFLDFVLLIQEFMLYLLLGYRVLQGLLQIGSFSMILASISHFTSSCLGILESIALLRNKSLFIKEYSQFKRKSQKNTSSTASSVESIEMIEFRNVSFMYPNQEKNTLTNISLKICKGEKISIVGENGAGKTTLIKLLCGFYQPTSGDILINDLPINTLSKTDFQRLIATVFQDSQLLPFTVKENIILDQHLDKKRLDDVVKKIGLEECLNSFPNKLETIVGKELSTQGVDFSGGERQKIAIAQAIYQDSQLIILDEPTSALDPIAESELFETLNEELEGICSVFISHRLTSTRFSDNIFVLSRGELVEKGTHKNLLDRKEGYYSQLFKSQAEMYKG</sequence>
<gene>
    <name evidence="9" type="ORF">OL233_06760</name>
</gene>
<dbReference type="InterPro" id="IPR036640">
    <property type="entry name" value="ABC1_TM_sf"/>
</dbReference>
<dbReference type="EMBL" id="JAPDSH010000004">
    <property type="protein sequence ID" value="MDF0479991.1"/>
    <property type="molecule type" value="Genomic_DNA"/>
</dbReference>
<keyword evidence="6 7" id="KW-0472">Membrane</keyword>
<dbReference type="SUPFAM" id="SSF52540">
    <property type="entry name" value="P-loop containing nucleoside triphosphate hydrolases"/>
    <property type="match status" value="1"/>
</dbReference>
<dbReference type="PANTHER" id="PTHR43394:SF1">
    <property type="entry name" value="ATP-BINDING CASSETTE SUB-FAMILY B MEMBER 10, MITOCHONDRIAL"/>
    <property type="match status" value="1"/>
</dbReference>
<dbReference type="RefSeq" id="WP_275471577.1">
    <property type="nucleotide sequence ID" value="NZ_JAPDSH010000004.1"/>
</dbReference>
<evidence type="ECO:0000256" key="3">
    <source>
        <dbReference type="ARBA" id="ARBA00022741"/>
    </source>
</evidence>
<dbReference type="CDD" id="cd03228">
    <property type="entry name" value="ABCC_MRP_Like"/>
    <property type="match status" value="1"/>
</dbReference>
<keyword evidence="4 9" id="KW-0067">ATP-binding</keyword>
<dbReference type="InterPro" id="IPR017871">
    <property type="entry name" value="ABC_transporter-like_CS"/>
</dbReference>
<keyword evidence="2 7" id="KW-0812">Transmembrane</keyword>
<keyword evidence="5 7" id="KW-1133">Transmembrane helix</keyword>
<keyword evidence="10" id="KW-1185">Reference proteome</keyword>
<accession>A0ABT5X1W4</accession>
<dbReference type="SMART" id="SM00382">
    <property type="entry name" value="AAA"/>
    <property type="match status" value="1"/>
</dbReference>
<proteinExistence type="predicted"/>
<feature type="transmembrane region" description="Helical" evidence="7">
    <location>
        <begin position="61"/>
        <end position="83"/>
    </location>
</feature>
<evidence type="ECO:0000256" key="4">
    <source>
        <dbReference type="ARBA" id="ARBA00022840"/>
    </source>
</evidence>
<dbReference type="PROSITE" id="PS50893">
    <property type="entry name" value="ABC_TRANSPORTER_2"/>
    <property type="match status" value="1"/>
</dbReference>
<evidence type="ECO:0000259" key="8">
    <source>
        <dbReference type="PROSITE" id="PS50893"/>
    </source>
</evidence>
<protein>
    <submittedName>
        <fullName evidence="9">ABC transporter ATP-binding protein/permease</fullName>
    </submittedName>
</protein>
<evidence type="ECO:0000313" key="10">
    <source>
        <dbReference type="Proteomes" id="UP001147148"/>
    </source>
</evidence>
<dbReference type="Gene3D" id="1.20.1560.10">
    <property type="entry name" value="ABC transporter type 1, transmembrane domain"/>
    <property type="match status" value="1"/>
</dbReference>
<comment type="caution">
    <text evidence="9">The sequence shown here is derived from an EMBL/GenBank/DDBJ whole genome shotgun (WGS) entry which is preliminary data.</text>
</comment>
<dbReference type="PANTHER" id="PTHR43394">
    <property type="entry name" value="ATP-DEPENDENT PERMEASE MDL1, MITOCHONDRIAL"/>
    <property type="match status" value="1"/>
</dbReference>
<keyword evidence="3" id="KW-0547">Nucleotide-binding</keyword>
<dbReference type="SUPFAM" id="SSF90123">
    <property type="entry name" value="ABC transporter transmembrane region"/>
    <property type="match status" value="1"/>
</dbReference>
<dbReference type="InterPro" id="IPR039421">
    <property type="entry name" value="Type_1_exporter"/>
</dbReference>
<dbReference type="Pfam" id="PF00005">
    <property type="entry name" value="ABC_tran"/>
    <property type="match status" value="1"/>
</dbReference>
<dbReference type="InterPro" id="IPR027417">
    <property type="entry name" value="P-loop_NTPase"/>
</dbReference>
<dbReference type="Proteomes" id="UP001147148">
    <property type="component" value="Unassembled WGS sequence"/>
</dbReference>
<dbReference type="PROSITE" id="PS00211">
    <property type="entry name" value="ABC_TRANSPORTER_1"/>
    <property type="match status" value="1"/>
</dbReference>
<evidence type="ECO:0000256" key="2">
    <source>
        <dbReference type="ARBA" id="ARBA00022692"/>
    </source>
</evidence>
<organism evidence="9 10">
    <name type="scientific">Vagococcus proximus</name>
    <dbReference type="NCBI Taxonomy" id="2991417"/>
    <lineage>
        <taxon>Bacteria</taxon>
        <taxon>Bacillati</taxon>
        <taxon>Bacillota</taxon>
        <taxon>Bacilli</taxon>
        <taxon>Lactobacillales</taxon>
        <taxon>Enterococcaceae</taxon>
        <taxon>Vagococcus</taxon>
    </lineage>
</organism>
<dbReference type="Gene3D" id="3.40.50.300">
    <property type="entry name" value="P-loop containing nucleotide triphosphate hydrolases"/>
    <property type="match status" value="1"/>
</dbReference>
<name>A0ABT5X1W4_9ENTE</name>